<name>A8PEB2_COPC7</name>
<dbReference type="Proteomes" id="UP000001861">
    <property type="component" value="Unassembled WGS sequence"/>
</dbReference>
<dbReference type="InParanoid" id="A8PEB2"/>
<protein>
    <submittedName>
        <fullName evidence="2">Uncharacterized protein</fullName>
    </submittedName>
</protein>
<proteinExistence type="predicted"/>
<organism evidence="2 3">
    <name type="scientific">Coprinopsis cinerea (strain Okayama-7 / 130 / ATCC MYA-4618 / FGSC 9003)</name>
    <name type="common">Inky cap fungus</name>
    <name type="synonym">Hormographiella aspergillata</name>
    <dbReference type="NCBI Taxonomy" id="240176"/>
    <lineage>
        <taxon>Eukaryota</taxon>
        <taxon>Fungi</taxon>
        <taxon>Dikarya</taxon>
        <taxon>Basidiomycota</taxon>
        <taxon>Agaricomycotina</taxon>
        <taxon>Agaricomycetes</taxon>
        <taxon>Agaricomycetidae</taxon>
        <taxon>Agaricales</taxon>
        <taxon>Agaricineae</taxon>
        <taxon>Psathyrellaceae</taxon>
        <taxon>Coprinopsis</taxon>
    </lineage>
</organism>
<keyword evidence="3" id="KW-1185">Reference proteome</keyword>
<dbReference type="EMBL" id="AACS02000007">
    <property type="protein sequence ID" value="EAU81085.1"/>
    <property type="molecule type" value="Genomic_DNA"/>
</dbReference>
<evidence type="ECO:0000256" key="1">
    <source>
        <dbReference type="SAM" id="Coils"/>
    </source>
</evidence>
<accession>A8PEB2</accession>
<dbReference type="Gene3D" id="1.20.5.170">
    <property type="match status" value="1"/>
</dbReference>
<dbReference type="GeneID" id="6017415"/>
<dbReference type="VEuPathDB" id="FungiDB:CC1G_10376"/>
<keyword evidence="1" id="KW-0175">Coiled coil</keyword>
<gene>
    <name evidence="2" type="ORF">CC1G_10376</name>
</gene>
<evidence type="ECO:0000313" key="2">
    <source>
        <dbReference type="EMBL" id="EAU81085.1"/>
    </source>
</evidence>
<evidence type="ECO:0000313" key="3">
    <source>
        <dbReference type="Proteomes" id="UP000001861"/>
    </source>
</evidence>
<feature type="coiled-coil region" evidence="1">
    <location>
        <begin position="79"/>
        <end position="155"/>
    </location>
</feature>
<dbReference type="SUPFAM" id="SSF57997">
    <property type="entry name" value="Tropomyosin"/>
    <property type="match status" value="1"/>
</dbReference>
<dbReference type="KEGG" id="cci:CC1G_10376"/>
<dbReference type="AlphaFoldDB" id="A8PEB2"/>
<dbReference type="RefSeq" id="XP_001840762.1">
    <property type="nucleotide sequence ID" value="XM_001840710.1"/>
</dbReference>
<comment type="caution">
    <text evidence="2">The sequence shown here is derived from an EMBL/GenBank/DDBJ whole genome shotgun (WGS) entry which is preliminary data.</text>
</comment>
<sequence length="223" mass="25424">MGINEGTSAHKRSTRRTALVAHEKISDLYVKNGDLDEHADSQMWFEARAGPSSTTLRTSPKSEIVRTARTRTCPCPERNKELEEEIRELKTRIKALEEEKETMRRECDELRRTVKGCEGAVGDNARGMGLIAEECDELKDRVGNCEEQMQEIKRILLAFSMGLIRAADVEPCSQVLSDGGYLIRRELRHHISNRLPPAQLSQEFESQYFESQPEDTHTDNCLM</sequence>
<reference evidence="2 3" key="1">
    <citation type="journal article" date="2010" name="Proc. Natl. Acad. Sci. U.S.A.">
        <title>Insights into evolution of multicellular fungi from the assembled chromosomes of the mushroom Coprinopsis cinerea (Coprinus cinereus).</title>
        <authorList>
            <person name="Stajich J.E."/>
            <person name="Wilke S.K."/>
            <person name="Ahren D."/>
            <person name="Au C.H."/>
            <person name="Birren B.W."/>
            <person name="Borodovsky M."/>
            <person name="Burns C."/>
            <person name="Canback B."/>
            <person name="Casselton L.A."/>
            <person name="Cheng C.K."/>
            <person name="Deng J."/>
            <person name="Dietrich F.S."/>
            <person name="Fargo D.C."/>
            <person name="Farman M.L."/>
            <person name="Gathman A.C."/>
            <person name="Goldberg J."/>
            <person name="Guigo R."/>
            <person name="Hoegger P.J."/>
            <person name="Hooker J.B."/>
            <person name="Huggins A."/>
            <person name="James T.Y."/>
            <person name="Kamada T."/>
            <person name="Kilaru S."/>
            <person name="Kodira C."/>
            <person name="Kues U."/>
            <person name="Kupfer D."/>
            <person name="Kwan H.S."/>
            <person name="Lomsadze A."/>
            <person name="Li W."/>
            <person name="Lilly W.W."/>
            <person name="Ma L.J."/>
            <person name="Mackey A.J."/>
            <person name="Manning G."/>
            <person name="Martin F."/>
            <person name="Muraguchi H."/>
            <person name="Natvig D.O."/>
            <person name="Palmerini H."/>
            <person name="Ramesh M.A."/>
            <person name="Rehmeyer C.J."/>
            <person name="Roe B.A."/>
            <person name="Shenoy N."/>
            <person name="Stanke M."/>
            <person name="Ter-Hovhannisyan V."/>
            <person name="Tunlid A."/>
            <person name="Velagapudi R."/>
            <person name="Vision T.J."/>
            <person name="Zeng Q."/>
            <person name="Zolan M.E."/>
            <person name="Pukkila P.J."/>
        </authorList>
    </citation>
    <scope>NUCLEOTIDE SEQUENCE [LARGE SCALE GENOMIC DNA]</scope>
    <source>
        <strain evidence="3">Okayama-7 / 130 / ATCC MYA-4618 / FGSC 9003</strain>
    </source>
</reference>